<evidence type="ECO:0000256" key="4">
    <source>
        <dbReference type="ARBA" id="ARBA00022840"/>
    </source>
</evidence>
<dbReference type="Pfam" id="PF13732">
    <property type="entry name" value="DrrA1-3_C"/>
    <property type="match status" value="1"/>
</dbReference>
<evidence type="ECO:0000313" key="6">
    <source>
        <dbReference type="EMBL" id="MCE5171707.1"/>
    </source>
</evidence>
<dbReference type="InterPro" id="IPR017871">
    <property type="entry name" value="ABC_transporter-like_CS"/>
</dbReference>
<comment type="similarity">
    <text evidence="1">Belongs to the ABC transporter superfamily.</text>
</comment>
<gene>
    <name evidence="6" type="ORF">LQV63_20735</name>
</gene>
<proteinExistence type="inferred from homology"/>
<dbReference type="GO" id="GO:0005524">
    <property type="term" value="F:ATP binding"/>
    <property type="evidence" value="ECO:0007669"/>
    <property type="project" value="UniProtKB-KW"/>
</dbReference>
<comment type="caution">
    <text evidence="6">The sequence shown here is derived from an EMBL/GenBank/DDBJ whole genome shotgun (WGS) entry which is preliminary data.</text>
</comment>
<reference evidence="6 7" key="1">
    <citation type="submission" date="2021-11" db="EMBL/GenBank/DDBJ databases">
        <title>Draft genome sequence of Paenibacillus profundus YoMME, a new Gram-positive bacteria with exoelectrogenic properties.</title>
        <authorList>
            <person name="Hubenova Y."/>
            <person name="Hubenova E."/>
            <person name="Manasiev Y."/>
            <person name="Peykov S."/>
            <person name="Mitov M."/>
        </authorList>
    </citation>
    <scope>NUCLEOTIDE SEQUENCE [LARGE SCALE GENOMIC DNA]</scope>
    <source>
        <strain evidence="6 7">YoMME</strain>
    </source>
</reference>
<name>A0ABS8YJH6_9BACL</name>
<evidence type="ECO:0000256" key="3">
    <source>
        <dbReference type="ARBA" id="ARBA00022741"/>
    </source>
</evidence>
<accession>A0ABS8YJH6</accession>
<feature type="domain" description="ABC transporter" evidence="5">
    <location>
        <begin position="4"/>
        <end position="233"/>
    </location>
</feature>
<dbReference type="PROSITE" id="PS50893">
    <property type="entry name" value="ABC_TRANSPORTER_2"/>
    <property type="match status" value="1"/>
</dbReference>
<dbReference type="SUPFAM" id="SSF52540">
    <property type="entry name" value="P-loop containing nucleoside triphosphate hydrolases"/>
    <property type="match status" value="1"/>
</dbReference>
<dbReference type="CDD" id="cd03230">
    <property type="entry name" value="ABC_DR_subfamily_A"/>
    <property type="match status" value="1"/>
</dbReference>
<dbReference type="PANTHER" id="PTHR43335">
    <property type="entry name" value="ABC TRANSPORTER, ATP-BINDING PROTEIN"/>
    <property type="match status" value="1"/>
</dbReference>
<dbReference type="InterPro" id="IPR003439">
    <property type="entry name" value="ABC_transporter-like_ATP-bd"/>
</dbReference>
<dbReference type="EMBL" id="JAJNBZ010000020">
    <property type="protein sequence ID" value="MCE5171707.1"/>
    <property type="molecule type" value="Genomic_DNA"/>
</dbReference>
<dbReference type="RefSeq" id="WP_019423673.1">
    <property type="nucleotide sequence ID" value="NZ_JAJNBZ010000020.1"/>
</dbReference>
<keyword evidence="4 6" id="KW-0067">ATP-binding</keyword>
<dbReference type="InterPro" id="IPR025302">
    <property type="entry name" value="DrrA1/2-like_C"/>
</dbReference>
<dbReference type="InterPro" id="IPR027417">
    <property type="entry name" value="P-loop_NTPase"/>
</dbReference>
<dbReference type="Proteomes" id="UP001199916">
    <property type="component" value="Unassembled WGS sequence"/>
</dbReference>
<dbReference type="Gene3D" id="3.40.50.300">
    <property type="entry name" value="P-loop containing nucleotide triphosphate hydrolases"/>
    <property type="match status" value="1"/>
</dbReference>
<organism evidence="6 7">
    <name type="scientific">Paenibacillus profundus</name>
    <dbReference type="NCBI Taxonomy" id="1173085"/>
    <lineage>
        <taxon>Bacteria</taxon>
        <taxon>Bacillati</taxon>
        <taxon>Bacillota</taxon>
        <taxon>Bacilli</taxon>
        <taxon>Bacillales</taxon>
        <taxon>Paenibacillaceae</taxon>
        <taxon>Paenibacillus</taxon>
    </lineage>
</organism>
<keyword evidence="3" id="KW-0547">Nucleotide-binding</keyword>
<dbReference type="SMART" id="SM00382">
    <property type="entry name" value="AAA"/>
    <property type="match status" value="1"/>
</dbReference>
<sequence length="306" mass="34110">MSQFIITQLSKQYGNHKAVDAVNFTIQSGSCTALLGPNGAGKTTTLHMLTGVTKPSSGTVAMVDGAGREHRGDLRRWIGFMPQSPSFHYWMTGREWLQMMAELTGSSKRQARVTADEWMKTVGLEHAGQRSIGGYSGGMKQRLGLAQAMIARPELLVLDEPVSALDPIGRREVMALLESLKRRTTILFSTHVLHDAEDLCDELIIMKQGKVLMQGKWDELRKQSESPLFTIEVEHTAAALAWLRELADMPLVKEASVRSARAELVVSDHDAAREFLLKQIRERRIPLVRFEAGVTTLEQLFMKAVK</sequence>
<evidence type="ECO:0000313" key="7">
    <source>
        <dbReference type="Proteomes" id="UP001199916"/>
    </source>
</evidence>
<evidence type="ECO:0000256" key="2">
    <source>
        <dbReference type="ARBA" id="ARBA00022448"/>
    </source>
</evidence>
<protein>
    <submittedName>
        <fullName evidence="6">ABC transporter ATP-binding protein</fullName>
    </submittedName>
</protein>
<dbReference type="PANTHER" id="PTHR43335:SF11">
    <property type="entry name" value="ABC TRANSPORTER RELATED"/>
    <property type="match status" value="1"/>
</dbReference>
<dbReference type="Pfam" id="PF00005">
    <property type="entry name" value="ABC_tran"/>
    <property type="match status" value="1"/>
</dbReference>
<keyword evidence="2" id="KW-0813">Transport</keyword>
<dbReference type="InterPro" id="IPR003593">
    <property type="entry name" value="AAA+_ATPase"/>
</dbReference>
<evidence type="ECO:0000256" key="1">
    <source>
        <dbReference type="ARBA" id="ARBA00005417"/>
    </source>
</evidence>
<keyword evidence="7" id="KW-1185">Reference proteome</keyword>
<dbReference type="PROSITE" id="PS00211">
    <property type="entry name" value="ABC_TRANSPORTER_1"/>
    <property type="match status" value="1"/>
</dbReference>
<evidence type="ECO:0000259" key="5">
    <source>
        <dbReference type="PROSITE" id="PS50893"/>
    </source>
</evidence>